<protein>
    <submittedName>
        <fullName evidence="2">DUF29 family protein</fullName>
    </submittedName>
</protein>
<dbReference type="Pfam" id="PF01724">
    <property type="entry name" value="DUF29"/>
    <property type="match status" value="1"/>
</dbReference>
<name>A0A6L9MHX6_9HYPH</name>
<evidence type="ECO:0000313" key="3">
    <source>
        <dbReference type="Proteomes" id="UP000476332"/>
    </source>
</evidence>
<dbReference type="RefSeq" id="WP_163044045.1">
    <property type="nucleotide sequence ID" value="NZ_JAAAMJ010000007.1"/>
</dbReference>
<evidence type="ECO:0000313" key="2">
    <source>
        <dbReference type="EMBL" id="NDV87301.1"/>
    </source>
</evidence>
<dbReference type="PANTHER" id="PTHR34235">
    <property type="entry name" value="SLR1203 PROTEIN-RELATED"/>
    <property type="match status" value="1"/>
</dbReference>
<dbReference type="Gene3D" id="1.20.1220.20">
    <property type="entry name" value="Uncharcterised protein PF01724"/>
    <property type="match status" value="1"/>
</dbReference>
<feature type="region of interest" description="Disordered" evidence="1">
    <location>
        <begin position="1"/>
        <end position="20"/>
    </location>
</feature>
<proteinExistence type="predicted"/>
<reference evidence="2 3" key="1">
    <citation type="submission" date="2020-01" db="EMBL/GenBank/DDBJ databases">
        <title>Genomes of bacteria type strains.</title>
        <authorList>
            <person name="Chen J."/>
            <person name="Zhu S."/>
            <person name="Chen J."/>
        </authorList>
    </citation>
    <scope>NUCLEOTIDE SEQUENCE [LARGE SCALE GENOMIC DNA]</scope>
    <source>
        <strain evidence="2 3">KCTC 52919</strain>
    </source>
</reference>
<accession>A0A6L9MHX6</accession>
<sequence length="161" mass="18662">MSTLRTQAPKDDERQAEPPAGYDVDFHRWTVMQAKALRDGRWQALDIANLVEEVEGLGKSVRREIRSRLIVLLQHLLKWQFQPARRSPSWRATIREQRREIAQELRESPSLARYPQECLADQYDIARLKAAGETELPEETFPAGCPFTIEQVLDEAFYPEA</sequence>
<organism evidence="2 3">
    <name type="scientific">Aurantimonas aggregata</name>
    <dbReference type="NCBI Taxonomy" id="2047720"/>
    <lineage>
        <taxon>Bacteria</taxon>
        <taxon>Pseudomonadati</taxon>
        <taxon>Pseudomonadota</taxon>
        <taxon>Alphaproteobacteria</taxon>
        <taxon>Hyphomicrobiales</taxon>
        <taxon>Aurantimonadaceae</taxon>
        <taxon>Aurantimonas</taxon>
    </lineage>
</organism>
<dbReference type="AlphaFoldDB" id="A0A6L9MHX6"/>
<dbReference type="EMBL" id="JAAAMJ010000007">
    <property type="protein sequence ID" value="NDV87301.1"/>
    <property type="molecule type" value="Genomic_DNA"/>
</dbReference>
<dbReference type="Proteomes" id="UP000476332">
    <property type="component" value="Unassembled WGS sequence"/>
</dbReference>
<dbReference type="InterPro" id="IPR002636">
    <property type="entry name" value="DUF29"/>
</dbReference>
<comment type="caution">
    <text evidence="2">The sequence shown here is derived from an EMBL/GenBank/DDBJ whole genome shotgun (WGS) entry which is preliminary data.</text>
</comment>
<evidence type="ECO:0000256" key="1">
    <source>
        <dbReference type="SAM" id="MobiDB-lite"/>
    </source>
</evidence>
<keyword evidence="3" id="KW-1185">Reference proteome</keyword>
<gene>
    <name evidence="2" type="ORF">GTW51_11380</name>
</gene>